<organism evidence="7 8">
    <name type="scientific">Amanita thiersii Skay4041</name>
    <dbReference type="NCBI Taxonomy" id="703135"/>
    <lineage>
        <taxon>Eukaryota</taxon>
        <taxon>Fungi</taxon>
        <taxon>Dikarya</taxon>
        <taxon>Basidiomycota</taxon>
        <taxon>Agaricomycotina</taxon>
        <taxon>Agaricomycetes</taxon>
        <taxon>Agaricomycetidae</taxon>
        <taxon>Agaricales</taxon>
        <taxon>Pluteineae</taxon>
        <taxon>Amanitaceae</taxon>
        <taxon>Amanita</taxon>
    </lineage>
</organism>
<comment type="similarity">
    <text evidence="2">Belongs to the class-I pyridoxal-phosphate-dependent aminotransferase family.</text>
</comment>
<accession>A0A2A9NZI1</accession>
<evidence type="ECO:0000256" key="3">
    <source>
        <dbReference type="ARBA" id="ARBA00022576"/>
    </source>
</evidence>
<keyword evidence="3" id="KW-0032">Aminotransferase</keyword>
<gene>
    <name evidence="7" type="ORF">AMATHDRAFT_55357</name>
</gene>
<keyword evidence="4" id="KW-0808">Transferase</keyword>
<dbReference type="GO" id="GO:1901605">
    <property type="term" value="P:alpha-amino acid metabolic process"/>
    <property type="evidence" value="ECO:0007669"/>
    <property type="project" value="TreeGrafter"/>
</dbReference>
<dbReference type="InterPro" id="IPR050859">
    <property type="entry name" value="Class-I_PLP-dep_aminotransf"/>
</dbReference>
<evidence type="ECO:0000256" key="2">
    <source>
        <dbReference type="ARBA" id="ARBA00007441"/>
    </source>
</evidence>
<evidence type="ECO:0000256" key="5">
    <source>
        <dbReference type="ARBA" id="ARBA00022898"/>
    </source>
</evidence>
<evidence type="ECO:0000313" key="7">
    <source>
        <dbReference type="EMBL" id="PFH53413.1"/>
    </source>
</evidence>
<dbReference type="AlphaFoldDB" id="A0A2A9NZI1"/>
<dbReference type="Pfam" id="PF00155">
    <property type="entry name" value="Aminotran_1_2"/>
    <property type="match status" value="1"/>
</dbReference>
<dbReference type="PANTHER" id="PTHR42790">
    <property type="entry name" value="AMINOTRANSFERASE"/>
    <property type="match status" value="1"/>
</dbReference>
<dbReference type="CDD" id="cd00609">
    <property type="entry name" value="AAT_like"/>
    <property type="match status" value="1"/>
</dbReference>
<dbReference type="GO" id="GO:0030170">
    <property type="term" value="F:pyridoxal phosphate binding"/>
    <property type="evidence" value="ECO:0007669"/>
    <property type="project" value="InterPro"/>
</dbReference>
<dbReference type="Proteomes" id="UP000242287">
    <property type="component" value="Unassembled WGS sequence"/>
</dbReference>
<dbReference type="GO" id="GO:0008483">
    <property type="term" value="F:transaminase activity"/>
    <property type="evidence" value="ECO:0007669"/>
    <property type="project" value="UniProtKB-KW"/>
</dbReference>
<name>A0A2A9NZI1_9AGAR</name>
<keyword evidence="5" id="KW-0663">Pyridoxal phosphate</keyword>
<dbReference type="InterPro" id="IPR015421">
    <property type="entry name" value="PyrdxlP-dep_Trfase_major"/>
</dbReference>
<protein>
    <recommendedName>
        <fullName evidence="6">Aminotransferase class I/classII large domain-containing protein</fullName>
    </recommendedName>
</protein>
<evidence type="ECO:0000256" key="1">
    <source>
        <dbReference type="ARBA" id="ARBA00001933"/>
    </source>
</evidence>
<evidence type="ECO:0000313" key="8">
    <source>
        <dbReference type="Proteomes" id="UP000242287"/>
    </source>
</evidence>
<evidence type="ECO:0000259" key="6">
    <source>
        <dbReference type="Pfam" id="PF00155"/>
    </source>
</evidence>
<dbReference type="InterPro" id="IPR015424">
    <property type="entry name" value="PyrdxlP-dep_Trfase"/>
</dbReference>
<dbReference type="Gene3D" id="3.40.640.10">
    <property type="entry name" value="Type I PLP-dependent aspartate aminotransferase-like (Major domain)"/>
    <property type="match status" value="1"/>
</dbReference>
<dbReference type="PANTHER" id="PTHR42790:SF19">
    <property type="entry name" value="KYNURENINE_ALPHA-AMINOADIPATE AMINOTRANSFERASE, MITOCHONDRIAL"/>
    <property type="match status" value="1"/>
</dbReference>
<dbReference type="STRING" id="703135.A0A2A9NZI1"/>
<sequence>MDLSVADCNKLDPRILPDEFYDSFLSNLAKSWKPSPIWDMLPLELKPGLLSLLAGKPNPVTFPFTSLSLTVRSPESSPQAQDGTHITLTEEELSTGLQYNLTRGMPILVNLVTDLMKHVHGVCDNEGWRVSLAPGSQDLIYKSLSAFINPGDSVLVESPTYPGATPIFQILQCNAIQIFSDAEGITASSIEDILNNWPSNKPKPKLLYTIPYGSNPTGVTTSEQRRIQVLRLARKHNFLIIEDDPYFHLYFGSKPRPPSYFSLERRLGGEIGRVLRLDSVSKILSAGFRFGWVTGPRVLIDKIDLHSGSSTIQASSIVQMLVYKVLSTWGISGFLSHTARIAEFYRARRDILEASLRKHMRGLAEWNTPEAGMFCWVKLLLPPRSSTELQNVNGVKGLDIDEGDAALFIRSKVIDNGVLVLPGGYAFIDHKRSPYVRISFSLLSESEMDEAIRRLASVMHEEWDAVSGVNGPSL</sequence>
<dbReference type="SUPFAM" id="SSF53383">
    <property type="entry name" value="PLP-dependent transferases"/>
    <property type="match status" value="1"/>
</dbReference>
<evidence type="ECO:0000256" key="4">
    <source>
        <dbReference type="ARBA" id="ARBA00022679"/>
    </source>
</evidence>
<keyword evidence="8" id="KW-1185">Reference proteome</keyword>
<dbReference type="EMBL" id="KZ301974">
    <property type="protein sequence ID" value="PFH53413.1"/>
    <property type="molecule type" value="Genomic_DNA"/>
</dbReference>
<feature type="domain" description="Aminotransferase class I/classII large" evidence="6">
    <location>
        <begin position="94"/>
        <end position="455"/>
    </location>
</feature>
<reference evidence="7 8" key="1">
    <citation type="submission" date="2014-02" db="EMBL/GenBank/DDBJ databases">
        <title>Transposable element dynamics among asymbiotic and ectomycorrhizal Amanita fungi.</title>
        <authorList>
            <consortium name="DOE Joint Genome Institute"/>
            <person name="Hess J."/>
            <person name="Skrede I."/>
            <person name="Wolfe B."/>
            <person name="LaButti K."/>
            <person name="Ohm R.A."/>
            <person name="Grigoriev I.V."/>
            <person name="Pringle A."/>
        </authorList>
    </citation>
    <scope>NUCLEOTIDE SEQUENCE [LARGE SCALE GENOMIC DNA]</scope>
    <source>
        <strain evidence="7 8">SKay4041</strain>
    </source>
</reference>
<proteinExistence type="inferred from homology"/>
<comment type="cofactor">
    <cofactor evidence="1">
        <name>pyridoxal 5'-phosphate</name>
        <dbReference type="ChEBI" id="CHEBI:597326"/>
    </cofactor>
</comment>
<dbReference type="InterPro" id="IPR004839">
    <property type="entry name" value="Aminotransferase_I/II_large"/>
</dbReference>
<dbReference type="OrthoDB" id="691673at2759"/>